<dbReference type="GO" id="GO:0034765">
    <property type="term" value="P:regulation of monoatomic ion transmembrane transport"/>
    <property type="evidence" value="ECO:0007669"/>
    <property type="project" value="TreeGrafter"/>
</dbReference>
<evidence type="ECO:0000256" key="6">
    <source>
        <dbReference type="ARBA" id="ARBA00022958"/>
    </source>
</evidence>
<keyword evidence="5 11" id="KW-0851">Voltage-gated channel</keyword>
<dbReference type="GO" id="GO:1990573">
    <property type="term" value="P:potassium ion import across plasma membrane"/>
    <property type="evidence" value="ECO:0007669"/>
    <property type="project" value="TreeGrafter"/>
</dbReference>
<comment type="similarity">
    <text evidence="11">Belongs to the inward rectifier-type potassium channel (TC 1.A.2.1) family.</text>
</comment>
<keyword evidence="7 12" id="KW-1133">Transmembrane helix</keyword>
<organism evidence="15 16">
    <name type="scientific">Orchesella cincta</name>
    <name type="common">Springtail</name>
    <name type="synonym">Podura cincta</name>
    <dbReference type="NCBI Taxonomy" id="48709"/>
    <lineage>
        <taxon>Eukaryota</taxon>
        <taxon>Metazoa</taxon>
        <taxon>Ecdysozoa</taxon>
        <taxon>Arthropoda</taxon>
        <taxon>Hexapoda</taxon>
        <taxon>Collembola</taxon>
        <taxon>Entomobryomorpha</taxon>
        <taxon>Entomobryoidea</taxon>
        <taxon>Orchesellidae</taxon>
        <taxon>Orchesellinae</taxon>
        <taxon>Orchesella</taxon>
    </lineage>
</organism>
<keyword evidence="16" id="KW-1185">Reference proteome</keyword>
<dbReference type="SUPFAM" id="SSF81324">
    <property type="entry name" value="Voltage-gated potassium channels"/>
    <property type="match status" value="1"/>
</dbReference>
<evidence type="ECO:0000259" key="14">
    <source>
        <dbReference type="Pfam" id="PF17655"/>
    </source>
</evidence>
<dbReference type="InterPro" id="IPR013518">
    <property type="entry name" value="K_chnl_inward-rec_Kir_cyto"/>
</dbReference>
<comment type="caution">
    <text evidence="15">The sequence shown here is derived from an EMBL/GenBank/DDBJ whole genome shotgun (WGS) entry which is preliminary data.</text>
</comment>
<dbReference type="PRINTS" id="PR01320">
    <property type="entry name" value="KIRCHANNEL"/>
</dbReference>
<keyword evidence="9 12" id="KW-0472">Membrane</keyword>
<keyword evidence="3 11" id="KW-0633">Potassium transport</keyword>
<dbReference type="SUPFAM" id="SSF81296">
    <property type="entry name" value="E set domains"/>
    <property type="match status" value="1"/>
</dbReference>
<dbReference type="Pfam" id="PF01007">
    <property type="entry name" value="IRK"/>
    <property type="match status" value="1"/>
</dbReference>
<name>A0A1D2MUY8_ORCCI</name>
<feature type="transmembrane region" description="Helical" evidence="12">
    <location>
        <begin position="120"/>
        <end position="145"/>
    </location>
</feature>
<dbReference type="InterPro" id="IPR040445">
    <property type="entry name" value="Kir_TM"/>
</dbReference>
<accession>A0A1D2MUY8</accession>
<dbReference type="OMA" id="VITWFLF"/>
<gene>
    <name evidence="15" type="ORF">Ocin01_09845</name>
</gene>
<evidence type="ECO:0000256" key="5">
    <source>
        <dbReference type="ARBA" id="ARBA00022882"/>
    </source>
</evidence>
<keyword evidence="4 11" id="KW-0812">Transmembrane</keyword>
<evidence type="ECO:0000256" key="8">
    <source>
        <dbReference type="ARBA" id="ARBA00023065"/>
    </source>
</evidence>
<dbReference type="STRING" id="48709.A0A1D2MUY8"/>
<proteinExistence type="inferred from homology"/>
<evidence type="ECO:0000256" key="2">
    <source>
        <dbReference type="ARBA" id="ARBA00022448"/>
    </source>
</evidence>
<evidence type="ECO:0000256" key="11">
    <source>
        <dbReference type="RuleBase" id="RU003822"/>
    </source>
</evidence>
<dbReference type="GO" id="GO:0034702">
    <property type="term" value="C:monoatomic ion channel complex"/>
    <property type="evidence" value="ECO:0007669"/>
    <property type="project" value="UniProtKB-KW"/>
</dbReference>
<evidence type="ECO:0000256" key="1">
    <source>
        <dbReference type="ARBA" id="ARBA00004141"/>
    </source>
</evidence>
<evidence type="ECO:0000256" key="12">
    <source>
        <dbReference type="SAM" id="Phobius"/>
    </source>
</evidence>
<dbReference type="Gene3D" id="2.60.40.1400">
    <property type="entry name" value="G protein-activated inward rectifier potassium channel 1"/>
    <property type="match status" value="1"/>
</dbReference>
<dbReference type="AlphaFoldDB" id="A0A1D2MUY8"/>
<keyword evidence="2 11" id="KW-0813">Transport</keyword>
<comment type="subcellular location">
    <subcellularLocation>
        <location evidence="1 11">Membrane</location>
        <topology evidence="1 11">Multi-pass membrane protein</topology>
    </subcellularLocation>
</comment>
<protein>
    <submittedName>
        <fullName evidence="15">Inward rectifier potassium channel irk-1</fullName>
    </submittedName>
</protein>
<dbReference type="InterPro" id="IPR041647">
    <property type="entry name" value="IRK_C"/>
</dbReference>
<evidence type="ECO:0000256" key="3">
    <source>
        <dbReference type="ARBA" id="ARBA00022538"/>
    </source>
</evidence>
<evidence type="ECO:0000256" key="9">
    <source>
        <dbReference type="ARBA" id="ARBA00023136"/>
    </source>
</evidence>
<dbReference type="PANTHER" id="PTHR11767:SF102">
    <property type="entry name" value="INWARDLY RECTIFYING POTASSIUM CHANNEL 1, ISOFORM F"/>
    <property type="match status" value="1"/>
</dbReference>
<dbReference type="PANTHER" id="PTHR11767">
    <property type="entry name" value="INWARD RECTIFIER POTASSIUM CHANNEL"/>
    <property type="match status" value="1"/>
</dbReference>
<evidence type="ECO:0000256" key="10">
    <source>
        <dbReference type="ARBA" id="ARBA00023303"/>
    </source>
</evidence>
<dbReference type="Proteomes" id="UP000094527">
    <property type="component" value="Unassembled WGS sequence"/>
</dbReference>
<dbReference type="InterPro" id="IPR014756">
    <property type="entry name" value="Ig_E-set"/>
</dbReference>
<dbReference type="Pfam" id="PF17655">
    <property type="entry name" value="IRK_C"/>
    <property type="match status" value="1"/>
</dbReference>
<dbReference type="OrthoDB" id="273257at2759"/>
<keyword evidence="8 11" id="KW-0406">Ion transport</keyword>
<dbReference type="GO" id="GO:0005886">
    <property type="term" value="C:plasma membrane"/>
    <property type="evidence" value="ECO:0007669"/>
    <property type="project" value="TreeGrafter"/>
</dbReference>
<sequence length="297" mass="33650">MSVTVDFSSMDRAVSKNGKFNIVPTNVGKKFMVDLFTTLLEVRWRWMLFLLIFINFAVWFVFAIIWFAILHFHGDIENYGNENWEPCITGIQNFTSAFLFSIETQTTTGFGHYHLTERCIVANIVFGIQSIVGFFLVGLLVGLVITKVLRPKKRSETIRFSKNAVISRKDGILCFMCRVADMRKSSILEAHVRVILLKKQKTSDGQVVCHQEELEVGGEGERNDKVLLFWPTIVMHKITDSSPLRNITAADLNSSNIVFEIIVVLEGIVDSTGLTLQARSSYISSEVNTLYPIRSLL</sequence>
<feature type="transmembrane region" description="Helical" evidence="12">
    <location>
        <begin position="46"/>
        <end position="69"/>
    </location>
</feature>
<evidence type="ECO:0000256" key="7">
    <source>
        <dbReference type="ARBA" id="ARBA00022989"/>
    </source>
</evidence>
<evidence type="ECO:0000259" key="13">
    <source>
        <dbReference type="Pfam" id="PF01007"/>
    </source>
</evidence>
<keyword evidence="6 11" id="KW-0630">Potassium</keyword>
<evidence type="ECO:0000313" key="15">
    <source>
        <dbReference type="EMBL" id="ODM96816.1"/>
    </source>
</evidence>
<feature type="domain" description="Inward rectifier potassium channel C-terminal" evidence="14">
    <location>
        <begin position="158"/>
        <end position="287"/>
    </location>
</feature>
<dbReference type="Gene3D" id="1.10.287.70">
    <property type="match status" value="1"/>
</dbReference>
<reference evidence="15 16" key="1">
    <citation type="journal article" date="2016" name="Genome Biol. Evol.">
        <title>Gene Family Evolution Reflects Adaptation to Soil Environmental Stressors in the Genome of the Collembolan Orchesella cincta.</title>
        <authorList>
            <person name="Faddeeva-Vakhrusheva A."/>
            <person name="Derks M.F."/>
            <person name="Anvar S.Y."/>
            <person name="Agamennone V."/>
            <person name="Suring W."/>
            <person name="Smit S."/>
            <person name="van Straalen N.M."/>
            <person name="Roelofs D."/>
        </authorList>
    </citation>
    <scope>NUCLEOTIDE SEQUENCE [LARGE SCALE GENOMIC DNA]</scope>
    <source>
        <tissue evidence="15">Mixed pool</tissue>
    </source>
</reference>
<evidence type="ECO:0000313" key="16">
    <source>
        <dbReference type="Proteomes" id="UP000094527"/>
    </source>
</evidence>
<keyword evidence="10 11" id="KW-0407">Ion channel</keyword>
<feature type="domain" description="Potassium channel inwardly rectifying transmembrane" evidence="13">
    <location>
        <begin position="14"/>
        <end position="151"/>
    </location>
</feature>
<dbReference type="InterPro" id="IPR016449">
    <property type="entry name" value="K_chnl_inward-rec_Kir"/>
</dbReference>
<dbReference type="GO" id="GO:0005242">
    <property type="term" value="F:inward rectifier potassium channel activity"/>
    <property type="evidence" value="ECO:0007669"/>
    <property type="project" value="InterPro"/>
</dbReference>
<dbReference type="EMBL" id="LJIJ01000500">
    <property type="protein sequence ID" value="ODM96816.1"/>
    <property type="molecule type" value="Genomic_DNA"/>
</dbReference>
<evidence type="ECO:0000256" key="4">
    <source>
        <dbReference type="ARBA" id="ARBA00022692"/>
    </source>
</evidence>